<evidence type="ECO:0000313" key="2">
    <source>
        <dbReference type="EMBL" id="CAF0980067.1"/>
    </source>
</evidence>
<dbReference type="InterPro" id="IPR015943">
    <property type="entry name" value="WD40/YVTN_repeat-like_dom_sf"/>
</dbReference>
<dbReference type="EMBL" id="CAJNOH010000276">
    <property type="protein sequence ID" value="CAF0980067.1"/>
    <property type="molecule type" value="Genomic_DNA"/>
</dbReference>
<dbReference type="InterPro" id="IPR036322">
    <property type="entry name" value="WD40_repeat_dom_sf"/>
</dbReference>
<dbReference type="Proteomes" id="UP000663854">
    <property type="component" value="Unassembled WGS sequence"/>
</dbReference>
<dbReference type="PANTHER" id="PTHR45532:SF1">
    <property type="entry name" value="WD REPEAT-CONTAINING PROTEIN 97"/>
    <property type="match status" value="1"/>
</dbReference>
<accession>A0A814F2C1</accession>
<feature type="region of interest" description="Disordered" evidence="1">
    <location>
        <begin position="1420"/>
        <end position="1493"/>
    </location>
</feature>
<dbReference type="SUPFAM" id="SSF48371">
    <property type="entry name" value="ARM repeat"/>
    <property type="match status" value="1"/>
</dbReference>
<sequence>MLAQPKLLSWSSAKARILNQLHCTATIHEESLHLSRRTSTLASKVPQFPLFSSRPLTKFKFDTHLQAFTYYRSIDEDDNSDDVEDMIITSLFYDDPKDPRSAIVVYFTSLNTGIIRRYLKYDFQFPSFQLLKYISKLKLIVGYSNNRLYLLSNKNGQLKYLTSIKCPGVARRIIYDKTSRDIIYVGGDNGFFVRWYLVQEIGGYDLRLGDRLKSVFINRKHNIIDMKLDPITHKLFIVGHKGCLIFDTLLNRESASVLSAHGAPVTCAIIYGFSIIMGFSDGVMKIFEIGSESIPIRYQLQVHKAAMMSLLITADGVIVTGAEDGTVCFYSLDSLLKLGEHRFNEPIERMMLVRGEDLLIKFKHELQLLVYTLPIRSFSHALQANEQVRVTFPVGSIPARVAIRGPQNLFTLYNPRSSQIINIIPLSPDRIIVNDFVFDTAGEILYILTSKAVCSYYCASYPSYLMNIFEVKDECLFTKLCCFMWFSLLPEYTRKRRAFGVVFVGTTNGKLYLVPGDHKLKYALLPDTSEALYSYYQILDDTVTVDCLEIFQAYETYTTRRGARYLLAVGNDFIAKFYRLSINGHDIFLRQLGLAIRLDAPCIGAAMAEHRIAIACNQRGYIQMYSLTINGLDEISPKDILYEHSPIKSLTGCDTLGLFATLNTQNEIMLWTRNNEAIRKIKCDFPLISIANLNDRGDILLISNRRLNFLMISDFAPEQVLFDLSKKTIKDDSIELPVQINKNFDQNIVESAKTIQLDERIISKVPTDLDEPDVLGFFEALEKEKAQAEMAKMLEKKKQCPIAPDALIPNSTLRSMFKMKEIEPVEVKMFQLRLISPTTSNTRQNELDDRLKRFAVLTNFDGIHSTIFQSLNKIDILDNLENKTNKNLNWQNDDDEWVELEDPESSIVQPSSKPPSAKKLKHVHPKSSTIRPRQQETIPELFKKMKNESWWQQTDDEANNSLRSMLLYLIEIIRAKQNDSYESACNYVVDIFRTYGIEPSLVNQILNILLNHLSEGENDPLNIHTVRTIAQFMIERKDIIVPLLNFTLKCQPDNILRQETINAIKFITDVNNSDDIDLVLNNMSIVRDAAEDTFSLKTIIDRIKYKQSQTASDLIDEEKDSEKIDDNILHPLLKKISDERWYPRDNNPITLDSIIDAILVKLPTASKTLLKTLTSHLVQLHRAIGYSNEQFDQVSNGIISLLSHTDADHRLIAATTLADLGKETKAIDIALLNSFINDPRILVRTECCDTLKRLTSVMSDTVLKDCADDIPYLQTLPEEDFSLQNYLREKNRALTPPPSTADDHPSVPIDGKQEDEKQEDEEQEEEEENLLPTNEEQQENLYINIEDSTYHPSPDINEQIDDIKPIVRSRSSTPRIDEQPTIHKSRHVLQQTPSQFSVTPSLNSSTVVVTPVEPPIRVEINEKPRPILQASHHVPKSRKELPQPSSLSSLQTPRLRKQPTVPIEKSSRTSVKTSVSDQSSGKRHPLLPNNSTMWDSYAKQNEILEQNKTQIQPSIDSNQEQISDPIQTIINDHKRDFGYYRMIPNRRILIPHKISLMDLFSDQIHITVNRRSSSQLTTSTMRLSDLNRNKRHLHEVEFMQLLSSLIIRSIQLHKRNEKFIPNSLLLNTHSAINFTDALTVSQMQLHSLTNLHQPSFSTSYKLPPIERQRPSSAQTARMKSDTHTRATKTGVNLRKAKDMEDALSNLLKSNRDLQRSTLIHERITHSTGTPIVYDQHEITHAWLLEQLLKSQGTSDSENHIQQIARTYPKFTPLLYSRVPEHLISIIWNDPVMRQLASIIGNKQDDSSIENISMKHTDTKPTIPAFDDEHSSNFFDYEASSQLLAMQQQQRDDHKKEFLPTVRGVKMRLPRHVLKFGFRELDLDSPEESIISLRDEGTSKSRRRRIYMHLMMSVNENVCARHELVKSQLRQMLKTDYRSTSVLPPITRSSMCN</sequence>
<dbReference type="Gene3D" id="2.130.10.10">
    <property type="entry name" value="YVTN repeat-like/Quinoprotein amine dehydrogenase"/>
    <property type="match status" value="1"/>
</dbReference>
<organism evidence="2 3">
    <name type="scientific">Rotaria sordida</name>
    <dbReference type="NCBI Taxonomy" id="392033"/>
    <lineage>
        <taxon>Eukaryota</taxon>
        <taxon>Metazoa</taxon>
        <taxon>Spiralia</taxon>
        <taxon>Gnathifera</taxon>
        <taxon>Rotifera</taxon>
        <taxon>Eurotatoria</taxon>
        <taxon>Bdelloidea</taxon>
        <taxon>Philodinida</taxon>
        <taxon>Philodinidae</taxon>
        <taxon>Rotaria</taxon>
    </lineage>
</organism>
<proteinExistence type="predicted"/>
<feature type="region of interest" description="Disordered" evidence="1">
    <location>
        <begin position="1659"/>
        <end position="1685"/>
    </location>
</feature>
<feature type="compositionally biased region" description="Basic residues" evidence="1">
    <location>
        <begin position="916"/>
        <end position="925"/>
    </location>
</feature>
<gene>
    <name evidence="2" type="ORF">PYM288_LOCUS13569</name>
</gene>
<feature type="region of interest" description="Disordered" evidence="1">
    <location>
        <begin position="1292"/>
        <end position="1337"/>
    </location>
</feature>
<evidence type="ECO:0000313" key="3">
    <source>
        <dbReference type="Proteomes" id="UP000663854"/>
    </source>
</evidence>
<feature type="compositionally biased region" description="Basic and acidic residues" evidence="1">
    <location>
        <begin position="1301"/>
        <end position="1315"/>
    </location>
</feature>
<feature type="compositionally biased region" description="Acidic residues" evidence="1">
    <location>
        <begin position="1316"/>
        <end position="1329"/>
    </location>
</feature>
<feature type="region of interest" description="Disordered" evidence="1">
    <location>
        <begin position="901"/>
        <end position="931"/>
    </location>
</feature>
<feature type="compositionally biased region" description="Low complexity" evidence="1">
    <location>
        <begin position="1442"/>
        <end position="1453"/>
    </location>
</feature>
<dbReference type="PANTHER" id="PTHR45532">
    <property type="entry name" value="WD REPEAT-CONTAINING PROTEIN 97"/>
    <property type="match status" value="1"/>
</dbReference>
<dbReference type="SUPFAM" id="SSF50978">
    <property type="entry name" value="WD40 repeat-like"/>
    <property type="match status" value="1"/>
</dbReference>
<dbReference type="SMART" id="SM00320">
    <property type="entry name" value="WD40"/>
    <property type="match status" value="3"/>
</dbReference>
<dbReference type="InterPro" id="IPR001680">
    <property type="entry name" value="WD40_rpt"/>
</dbReference>
<protein>
    <submittedName>
        <fullName evidence="2">Uncharacterized protein</fullName>
    </submittedName>
</protein>
<reference evidence="2" key="1">
    <citation type="submission" date="2021-02" db="EMBL/GenBank/DDBJ databases">
        <authorList>
            <person name="Nowell W R."/>
        </authorList>
    </citation>
    <scope>NUCLEOTIDE SEQUENCE</scope>
</reference>
<dbReference type="InterPro" id="IPR016024">
    <property type="entry name" value="ARM-type_fold"/>
</dbReference>
<comment type="caution">
    <text evidence="2">The sequence shown here is derived from an EMBL/GenBank/DDBJ whole genome shotgun (WGS) entry which is preliminary data.</text>
</comment>
<evidence type="ECO:0000256" key="1">
    <source>
        <dbReference type="SAM" id="MobiDB-lite"/>
    </source>
</evidence>
<name>A0A814F2C1_9BILA</name>